<reference evidence="10 11" key="1">
    <citation type="submission" date="2024-01" db="EMBL/GenBank/DDBJ databases">
        <title>A draft genome for the cacao thread blight pathogen Marasmiellus scandens.</title>
        <authorList>
            <person name="Baruah I.K."/>
            <person name="Leung J."/>
            <person name="Bukari Y."/>
            <person name="Amoako-Attah I."/>
            <person name="Meinhardt L.W."/>
            <person name="Bailey B.A."/>
            <person name="Cohen S.P."/>
        </authorList>
    </citation>
    <scope>NUCLEOTIDE SEQUENCE [LARGE SCALE GENOMIC DNA]</scope>
    <source>
        <strain evidence="10 11">GH-19</strain>
    </source>
</reference>
<comment type="caution">
    <text evidence="10">The sequence shown here is derived from an EMBL/GenBank/DDBJ whole genome shotgun (WGS) entry which is preliminary data.</text>
</comment>
<sequence>MQRAGSNSNQHLRPQPSLKEFHLRRSGTVSHKGFRTPDPFAPRQRPGSSFINALLATALFRCWHLLIFFGAWATLITILNEQGHDLSFSSTLLTVIGTVLGFVISYRTTSSFERYNEGRRLWSQLILATRTFARTVWFHIPDPPASETESADVLKARAMIEKKTVINLLEAFSVAVKHYLRGEDGIFYEDLYYLVKFLPAYALPTGIPSHVDLTQPIDERSEATSPPGSPSAKSIPDTTTRPRVSNSNGTFLHQRTTGAASQTPAELPVPATTPSPKKSNRFSLQLPHLKWDDKEKEKASFSPVDEKKSDRPERVILHREDEKFLLPSRDPPKYGLFDIFPLSLLVQMLTKRGKELKGKKAARLRAKMRNVGISHNLPLEISLYLSSYISALQARKINEVPTTNTLIAALNQLVDSLTGLERILTTPIPFSYSIHLWVVTTIYCFALPPQIYPTLKWITIPATVILTFIFFGFLVAGEEIENPFGYDKNDLNLDHFTRNIIRNELQALTSTAPPDPAHWAFAPENDLLFARDVHKDERLTPDEWMRRGYNAMQGALS</sequence>
<evidence type="ECO:0000256" key="5">
    <source>
        <dbReference type="ARBA" id="ARBA00022989"/>
    </source>
</evidence>
<evidence type="ECO:0000256" key="4">
    <source>
        <dbReference type="ARBA" id="ARBA00022692"/>
    </source>
</evidence>
<feature type="compositionally biased region" description="Polar residues" evidence="8">
    <location>
        <begin position="236"/>
        <end position="264"/>
    </location>
</feature>
<keyword evidence="4 9" id="KW-0812">Transmembrane</keyword>
<dbReference type="EMBL" id="JBANRG010000020">
    <property type="protein sequence ID" value="KAK7457089.1"/>
    <property type="molecule type" value="Genomic_DNA"/>
</dbReference>
<feature type="transmembrane region" description="Helical" evidence="9">
    <location>
        <begin position="457"/>
        <end position="476"/>
    </location>
</feature>
<feature type="transmembrane region" description="Helical" evidence="9">
    <location>
        <begin position="86"/>
        <end position="106"/>
    </location>
</feature>
<evidence type="ECO:0000256" key="9">
    <source>
        <dbReference type="SAM" id="Phobius"/>
    </source>
</evidence>
<name>A0ABR1JE60_9AGAR</name>
<dbReference type="PANTHER" id="PTHR33281">
    <property type="entry name" value="UPF0187 PROTEIN YNEE"/>
    <property type="match status" value="1"/>
</dbReference>
<dbReference type="Proteomes" id="UP001498398">
    <property type="component" value="Unassembled WGS sequence"/>
</dbReference>
<evidence type="ECO:0000256" key="3">
    <source>
        <dbReference type="ARBA" id="ARBA00022475"/>
    </source>
</evidence>
<feature type="transmembrane region" description="Helical" evidence="9">
    <location>
        <begin position="432"/>
        <end position="451"/>
    </location>
</feature>
<keyword evidence="11" id="KW-1185">Reference proteome</keyword>
<feature type="compositionally biased region" description="Polar residues" evidence="8">
    <location>
        <begin position="272"/>
        <end position="282"/>
    </location>
</feature>
<accession>A0ABR1JE60</accession>
<evidence type="ECO:0000313" key="10">
    <source>
        <dbReference type="EMBL" id="KAK7457089.1"/>
    </source>
</evidence>
<evidence type="ECO:0000256" key="2">
    <source>
        <dbReference type="ARBA" id="ARBA00022448"/>
    </source>
</evidence>
<keyword evidence="7 9" id="KW-0472">Membrane</keyword>
<feature type="transmembrane region" description="Helical" evidence="9">
    <location>
        <begin position="53"/>
        <end position="80"/>
    </location>
</feature>
<evidence type="ECO:0000256" key="7">
    <source>
        <dbReference type="ARBA" id="ARBA00023136"/>
    </source>
</evidence>
<feature type="region of interest" description="Disordered" evidence="8">
    <location>
        <begin position="219"/>
        <end position="282"/>
    </location>
</feature>
<gene>
    <name evidence="10" type="ORF">VKT23_010390</name>
</gene>
<dbReference type="Pfam" id="PF25539">
    <property type="entry name" value="Bestrophin_2"/>
    <property type="match status" value="2"/>
</dbReference>
<keyword evidence="5 9" id="KW-1133">Transmembrane helix</keyword>
<dbReference type="PANTHER" id="PTHR33281:SF19">
    <property type="entry name" value="VOLTAGE-DEPENDENT ANION CHANNEL-FORMING PROTEIN YNEE"/>
    <property type="match status" value="1"/>
</dbReference>
<dbReference type="InterPro" id="IPR044669">
    <property type="entry name" value="YneE/VCCN1/2-like"/>
</dbReference>
<keyword evidence="6" id="KW-0406">Ion transport</keyword>
<keyword evidence="3" id="KW-1003">Cell membrane</keyword>
<protein>
    <submittedName>
        <fullName evidence="10">Uncharacterized protein</fullName>
    </submittedName>
</protein>
<evidence type="ECO:0000256" key="1">
    <source>
        <dbReference type="ARBA" id="ARBA00004651"/>
    </source>
</evidence>
<evidence type="ECO:0000256" key="8">
    <source>
        <dbReference type="SAM" id="MobiDB-lite"/>
    </source>
</evidence>
<comment type="subcellular location">
    <subcellularLocation>
        <location evidence="1">Cell membrane</location>
        <topology evidence="1">Multi-pass membrane protein</topology>
    </subcellularLocation>
</comment>
<evidence type="ECO:0000256" key="6">
    <source>
        <dbReference type="ARBA" id="ARBA00023065"/>
    </source>
</evidence>
<organism evidence="10 11">
    <name type="scientific">Marasmiellus scandens</name>
    <dbReference type="NCBI Taxonomy" id="2682957"/>
    <lineage>
        <taxon>Eukaryota</taxon>
        <taxon>Fungi</taxon>
        <taxon>Dikarya</taxon>
        <taxon>Basidiomycota</taxon>
        <taxon>Agaricomycotina</taxon>
        <taxon>Agaricomycetes</taxon>
        <taxon>Agaricomycetidae</taxon>
        <taxon>Agaricales</taxon>
        <taxon>Marasmiineae</taxon>
        <taxon>Omphalotaceae</taxon>
        <taxon>Marasmiellus</taxon>
    </lineage>
</organism>
<proteinExistence type="predicted"/>
<keyword evidence="2" id="KW-0813">Transport</keyword>
<evidence type="ECO:0000313" key="11">
    <source>
        <dbReference type="Proteomes" id="UP001498398"/>
    </source>
</evidence>